<proteinExistence type="predicted"/>
<protein>
    <submittedName>
        <fullName evidence="1">DUF4411 family protein</fullName>
    </submittedName>
</protein>
<evidence type="ECO:0000313" key="1">
    <source>
        <dbReference type="EMBL" id="MBG9353662.1"/>
    </source>
</evidence>
<name>A0ABS0LAI7_9CORY</name>
<keyword evidence="2" id="KW-1185">Reference proteome</keyword>
<evidence type="ECO:0000313" key="2">
    <source>
        <dbReference type="Proteomes" id="UP000615580"/>
    </source>
</evidence>
<dbReference type="Proteomes" id="UP000615580">
    <property type="component" value="Unassembled WGS sequence"/>
</dbReference>
<organism evidence="1 2">
    <name type="scientific">Corynebacterium belfantii</name>
    <dbReference type="NCBI Taxonomy" id="2014537"/>
    <lineage>
        <taxon>Bacteria</taxon>
        <taxon>Bacillati</taxon>
        <taxon>Actinomycetota</taxon>
        <taxon>Actinomycetes</taxon>
        <taxon>Mycobacteriales</taxon>
        <taxon>Corynebacteriaceae</taxon>
        <taxon>Corynebacterium</taxon>
    </lineage>
</organism>
<accession>A0ABS0LAI7</accession>
<dbReference type="EMBL" id="JADQUG010000008">
    <property type="protein sequence ID" value="MBG9353662.1"/>
    <property type="molecule type" value="Genomic_DNA"/>
</dbReference>
<dbReference type="Pfam" id="PF14367">
    <property type="entry name" value="DUF4411"/>
    <property type="match status" value="1"/>
</dbReference>
<gene>
    <name evidence="1" type="ORF">I4J41_03315</name>
</gene>
<sequence length="133" mass="14837">MKEQDVSGTLASVESVFHELQQGNDKLSEWIKVELPSSFWLGPNLDDLQNARKLVAWSLEPENEFRQAAIDEFADSADMMLIAQAKSIRATVVSREVSNPESKKRILFPDAAAFLGVTCLQPWDVYGALGLRL</sequence>
<comment type="caution">
    <text evidence="1">The sequence shown here is derived from an EMBL/GenBank/DDBJ whole genome shotgun (WGS) entry which is preliminary data.</text>
</comment>
<reference evidence="1 2" key="1">
    <citation type="journal article" date="2020" name="J. Clin. Microbiol.">
        <title>Assessing the Genetic Diversity of Austrian Corynebacterium diphtheriae Clinical Isolates, 2011-2019.</title>
        <authorList>
            <person name="Schaeffer J."/>
            <person name="Huhulescu S."/>
            <person name="Stoeger A."/>
            <person name="Allerberger F."/>
            <person name="Ruppitsch W."/>
        </authorList>
    </citation>
    <scope>NUCLEOTIDE SEQUENCE [LARGE SCALE GENOMIC DNA]</scope>
    <source>
        <strain evidence="1 2">04-17</strain>
    </source>
</reference>
<dbReference type="InterPro" id="IPR016541">
    <property type="entry name" value="UCP008505"/>
</dbReference>